<reference evidence="1" key="1">
    <citation type="submission" date="2019-02" db="EMBL/GenBank/DDBJ databases">
        <authorList>
            <person name="Gruber-Vodicka R. H."/>
            <person name="Seah K. B. B."/>
        </authorList>
    </citation>
    <scope>NUCLEOTIDE SEQUENCE</scope>
    <source>
        <strain evidence="1">BECK_BY7</strain>
    </source>
</reference>
<name>A0A450WY51_9GAMM</name>
<accession>A0A450WY51</accession>
<dbReference type="AlphaFoldDB" id="A0A450WY51"/>
<evidence type="ECO:0000313" key="1">
    <source>
        <dbReference type="EMBL" id="VFK21957.1"/>
    </source>
</evidence>
<protein>
    <submittedName>
        <fullName evidence="1">Uncharacterized protein</fullName>
    </submittedName>
</protein>
<gene>
    <name evidence="1" type="ORF">BECKLFY1418C_GA0070996_11082</name>
</gene>
<organism evidence="1">
    <name type="scientific">Candidatus Kentrum sp. LFY</name>
    <dbReference type="NCBI Taxonomy" id="2126342"/>
    <lineage>
        <taxon>Bacteria</taxon>
        <taxon>Pseudomonadati</taxon>
        <taxon>Pseudomonadota</taxon>
        <taxon>Gammaproteobacteria</taxon>
        <taxon>Candidatus Kentrum</taxon>
    </lineage>
</organism>
<proteinExistence type="predicted"/>
<sequence>MEILEKAMEENNRSRRIGMGERSYWYVLTETAGLNQQEVSKERIVCWTGYSSNRVGNVILITK</sequence>
<dbReference type="EMBL" id="CAADFN010000108">
    <property type="protein sequence ID" value="VFK21957.1"/>
    <property type="molecule type" value="Genomic_DNA"/>
</dbReference>